<dbReference type="Proteomes" id="UP000676336">
    <property type="component" value="Unassembled WGS sequence"/>
</dbReference>
<evidence type="ECO:0000313" key="2">
    <source>
        <dbReference type="EMBL" id="CAF4619463.1"/>
    </source>
</evidence>
<protein>
    <recommendedName>
        <fullName evidence="1">SNF2 N-terminal domain-containing protein</fullName>
    </recommendedName>
</protein>
<evidence type="ECO:0000313" key="6">
    <source>
        <dbReference type="EMBL" id="CAF5007265.1"/>
    </source>
</evidence>
<evidence type="ECO:0000313" key="4">
    <source>
        <dbReference type="EMBL" id="CAF4757095.1"/>
    </source>
</evidence>
<dbReference type="AlphaFoldDB" id="A0A8S3AVQ2"/>
<evidence type="ECO:0000313" key="7">
    <source>
        <dbReference type="Proteomes" id="UP000676336"/>
    </source>
</evidence>
<dbReference type="SUPFAM" id="SSF52540">
    <property type="entry name" value="P-loop containing nucleoside triphosphate hydrolases"/>
    <property type="match status" value="1"/>
</dbReference>
<organism evidence="3 7">
    <name type="scientific">Rotaria magnacalcarata</name>
    <dbReference type="NCBI Taxonomy" id="392030"/>
    <lineage>
        <taxon>Eukaryota</taxon>
        <taxon>Metazoa</taxon>
        <taxon>Spiralia</taxon>
        <taxon>Gnathifera</taxon>
        <taxon>Rotifera</taxon>
        <taxon>Eurotatoria</taxon>
        <taxon>Bdelloidea</taxon>
        <taxon>Philodinida</taxon>
        <taxon>Philodinidae</taxon>
        <taxon>Rotaria</taxon>
    </lineage>
</organism>
<dbReference type="Gene3D" id="3.40.50.10810">
    <property type="entry name" value="Tandem AAA-ATPase domain"/>
    <property type="match status" value="1"/>
</dbReference>
<evidence type="ECO:0000259" key="1">
    <source>
        <dbReference type="Pfam" id="PF00176"/>
    </source>
</evidence>
<comment type="caution">
    <text evidence="3">The sequence shown here is derived from an EMBL/GenBank/DDBJ whole genome shotgun (WGS) entry which is preliminary data.</text>
</comment>
<sequence length="56" mass="6390">CPSTLLHQWVHEFHQWWPEFRVAVLHESGSFQGKKGDRLIHKMGTTAAGILVTSYA</sequence>
<dbReference type="GO" id="GO:0006283">
    <property type="term" value="P:transcription-coupled nucleotide-excision repair"/>
    <property type="evidence" value="ECO:0007669"/>
    <property type="project" value="TreeGrafter"/>
</dbReference>
<dbReference type="EMBL" id="CAJOBI010138600">
    <property type="protein sequence ID" value="CAF4757095.1"/>
    <property type="molecule type" value="Genomic_DNA"/>
</dbReference>
<name>A0A8S3AVQ2_9BILA</name>
<dbReference type="Proteomes" id="UP000681720">
    <property type="component" value="Unassembled WGS sequence"/>
</dbReference>
<dbReference type="EMBL" id="CAJOBH010102320">
    <property type="protein sequence ID" value="CAF4619463.1"/>
    <property type="molecule type" value="Genomic_DNA"/>
</dbReference>
<dbReference type="Proteomes" id="UP000681967">
    <property type="component" value="Unassembled WGS sequence"/>
</dbReference>
<feature type="non-terminal residue" evidence="3">
    <location>
        <position position="1"/>
    </location>
</feature>
<dbReference type="GO" id="GO:0005524">
    <property type="term" value="F:ATP binding"/>
    <property type="evidence" value="ECO:0007669"/>
    <property type="project" value="InterPro"/>
</dbReference>
<dbReference type="InterPro" id="IPR000330">
    <property type="entry name" value="SNF2_N"/>
</dbReference>
<dbReference type="PANTHER" id="PTHR45629">
    <property type="entry name" value="SNF2/RAD54 FAMILY MEMBER"/>
    <property type="match status" value="1"/>
</dbReference>
<dbReference type="GO" id="GO:0005634">
    <property type="term" value="C:nucleus"/>
    <property type="evidence" value="ECO:0007669"/>
    <property type="project" value="TreeGrafter"/>
</dbReference>
<dbReference type="GO" id="GO:0008094">
    <property type="term" value="F:ATP-dependent activity, acting on DNA"/>
    <property type="evidence" value="ECO:0007669"/>
    <property type="project" value="TreeGrafter"/>
</dbReference>
<feature type="domain" description="SNF2 N-terminal" evidence="1">
    <location>
        <begin position="1"/>
        <end position="55"/>
    </location>
</feature>
<dbReference type="InterPro" id="IPR027417">
    <property type="entry name" value="P-loop_NTPase"/>
</dbReference>
<dbReference type="Pfam" id="PF00176">
    <property type="entry name" value="SNF2-rel_dom"/>
    <property type="match status" value="1"/>
</dbReference>
<dbReference type="InterPro" id="IPR038718">
    <property type="entry name" value="SNF2-like_sf"/>
</dbReference>
<dbReference type="EMBL" id="CAJOBJ010209656">
    <property type="protein sequence ID" value="CAF5007265.1"/>
    <property type="molecule type" value="Genomic_DNA"/>
</dbReference>
<feature type="non-terminal residue" evidence="3">
    <location>
        <position position="56"/>
    </location>
</feature>
<reference evidence="3" key="1">
    <citation type="submission" date="2021-02" db="EMBL/GenBank/DDBJ databases">
        <authorList>
            <person name="Nowell W R."/>
        </authorList>
    </citation>
    <scope>NUCLEOTIDE SEQUENCE</scope>
</reference>
<evidence type="ECO:0000313" key="5">
    <source>
        <dbReference type="EMBL" id="CAF4820057.1"/>
    </source>
</evidence>
<dbReference type="EMBL" id="CAJOBJ010154469">
    <property type="protein sequence ID" value="CAF4820057.1"/>
    <property type="molecule type" value="Genomic_DNA"/>
</dbReference>
<accession>A0A8S3AVQ2</accession>
<dbReference type="PANTHER" id="PTHR45629:SF7">
    <property type="entry name" value="DNA EXCISION REPAIR PROTEIN ERCC-6-RELATED"/>
    <property type="match status" value="1"/>
</dbReference>
<dbReference type="EMBL" id="CAJOBI010129601">
    <property type="protein sequence ID" value="CAF4717893.1"/>
    <property type="molecule type" value="Genomic_DNA"/>
</dbReference>
<dbReference type="InterPro" id="IPR050496">
    <property type="entry name" value="SNF2_RAD54_helicase_repair"/>
</dbReference>
<gene>
    <name evidence="2" type="ORF">BYL167_LOCUS40899</name>
    <name evidence="5" type="ORF">GIL414_LOCUS47972</name>
    <name evidence="6" type="ORF">GIL414_LOCUS57624</name>
    <name evidence="3" type="ORF">SMN809_LOCUS43728</name>
    <name evidence="4" type="ORF">SMN809_LOCUS45388</name>
</gene>
<proteinExistence type="predicted"/>
<evidence type="ECO:0000313" key="3">
    <source>
        <dbReference type="EMBL" id="CAF4717893.1"/>
    </source>
</evidence>